<dbReference type="EMBL" id="JAFKCV010000003">
    <property type="protein sequence ID" value="MBN7824758.1"/>
    <property type="molecule type" value="Genomic_DNA"/>
</dbReference>
<evidence type="ECO:0000313" key="2">
    <source>
        <dbReference type="EMBL" id="MBN7824758.1"/>
    </source>
</evidence>
<keyword evidence="3" id="KW-1185">Reference proteome</keyword>
<organism evidence="2 3">
    <name type="scientific">Bowmanella dokdonensis</name>
    <dbReference type="NCBI Taxonomy" id="751969"/>
    <lineage>
        <taxon>Bacteria</taxon>
        <taxon>Pseudomonadati</taxon>
        <taxon>Pseudomonadota</taxon>
        <taxon>Gammaproteobacteria</taxon>
        <taxon>Alteromonadales</taxon>
        <taxon>Alteromonadaceae</taxon>
        <taxon>Bowmanella</taxon>
    </lineage>
</organism>
<comment type="caution">
    <text evidence="2">The sequence shown here is derived from an EMBL/GenBank/DDBJ whole genome shotgun (WGS) entry which is preliminary data.</text>
</comment>
<gene>
    <name evidence="2" type="ORF">J0A66_05910</name>
</gene>
<dbReference type="RefSeq" id="WP_206572881.1">
    <property type="nucleotide sequence ID" value="NZ_JAFKCV010000003.1"/>
</dbReference>
<evidence type="ECO:0000256" key="1">
    <source>
        <dbReference type="SAM" id="MobiDB-lite"/>
    </source>
</evidence>
<feature type="region of interest" description="Disordered" evidence="1">
    <location>
        <begin position="126"/>
        <end position="152"/>
    </location>
</feature>
<sequence>MSQHDLFASLNIDPLEQANAPELDLELDVIHYVNQCIRNSGLGRERFLDRINLCLRSAGKQVTLRQLNHWLSPSQANAIPAWVMPAICWAGQSIQPFNGLLNPLGYKAADRRASLMQKITESKLEAAAKTRESKELEKMMKRMLENNEDTEE</sequence>
<dbReference type="AlphaFoldDB" id="A0A939IM01"/>
<reference evidence="2" key="1">
    <citation type="submission" date="2021-03" db="EMBL/GenBank/DDBJ databases">
        <title>novel species isolated from a fishpond in China.</title>
        <authorList>
            <person name="Lu H."/>
            <person name="Cai Z."/>
        </authorList>
    </citation>
    <scope>NUCLEOTIDE SEQUENCE</scope>
    <source>
        <strain evidence="2">JCM 30855</strain>
    </source>
</reference>
<name>A0A939IM01_9ALTE</name>
<feature type="compositionally biased region" description="Basic and acidic residues" evidence="1">
    <location>
        <begin position="126"/>
        <end position="145"/>
    </location>
</feature>
<dbReference type="Proteomes" id="UP000664654">
    <property type="component" value="Unassembled WGS sequence"/>
</dbReference>
<accession>A0A939IM01</accession>
<evidence type="ECO:0000313" key="3">
    <source>
        <dbReference type="Proteomes" id="UP000664654"/>
    </source>
</evidence>
<protein>
    <submittedName>
        <fullName evidence="2">Uncharacterized protein</fullName>
    </submittedName>
</protein>
<proteinExistence type="predicted"/>